<accession>A0A2I0QUF6</accession>
<evidence type="ECO:0000256" key="1">
    <source>
        <dbReference type="ARBA" id="ARBA00023015"/>
    </source>
</evidence>
<evidence type="ECO:0000256" key="2">
    <source>
        <dbReference type="ARBA" id="ARBA00023125"/>
    </source>
</evidence>
<dbReference type="InterPro" id="IPR036388">
    <property type="entry name" value="WH-like_DNA-bd_sf"/>
</dbReference>
<feature type="domain" description="HTH crp-type" evidence="6">
    <location>
        <begin position="153"/>
        <end position="229"/>
    </location>
</feature>
<dbReference type="InterPro" id="IPR050397">
    <property type="entry name" value="Env_Response_Regulators"/>
</dbReference>
<evidence type="ECO:0008006" key="9">
    <source>
        <dbReference type="Google" id="ProtNLM"/>
    </source>
</evidence>
<dbReference type="PROSITE" id="PS51063">
    <property type="entry name" value="HTH_CRP_2"/>
    <property type="match status" value="1"/>
</dbReference>
<name>A0A2I0QUF6_9BACI</name>
<dbReference type="InterPro" id="IPR036390">
    <property type="entry name" value="WH_DNA-bd_sf"/>
</dbReference>
<keyword evidence="2" id="KW-0238">DNA-binding</keyword>
<dbReference type="AlphaFoldDB" id="A0A2I0QUF6"/>
<dbReference type="Gene3D" id="1.10.10.10">
    <property type="entry name" value="Winged helix-like DNA-binding domain superfamily/Winged helix DNA-binding domain"/>
    <property type="match status" value="1"/>
</dbReference>
<dbReference type="SMART" id="SM00419">
    <property type="entry name" value="HTH_CRP"/>
    <property type="match status" value="1"/>
</dbReference>
<dbReference type="CDD" id="cd00092">
    <property type="entry name" value="HTH_CRP"/>
    <property type="match status" value="1"/>
</dbReference>
<sequence length="245" mass="28595">MGVRLMIYSKLWYLSKIGFLEALPSPASIEALEHIEHSYLEKNTVIQRPEDPVNELYFIKSGSIRFYTVDEDGKQFTYSMLGPGSTYGKIGSFSLGLEELYVETLEKTHLCTLKEDSFEYLSEKYPILLQRIVYLLGERLHEREEMMKHLALGDVRKRLIYLLQTLFNRYGKPTKNDEFYCIEFPLTQQELSNMIGVSREAVSSTLKKLSNEGLVRFPKRKKIEIHKDLAEIDPLPDYIRDMYTP</sequence>
<dbReference type="InterPro" id="IPR018490">
    <property type="entry name" value="cNMP-bd_dom_sf"/>
</dbReference>
<evidence type="ECO:0000256" key="3">
    <source>
        <dbReference type="ARBA" id="ARBA00023159"/>
    </source>
</evidence>
<dbReference type="InterPro" id="IPR014710">
    <property type="entry name" value="RmlC-like_jellyroll"/>
</dbReference>
<dbReference type="SMART" id="SM00100">
    <property type="entry name" value="cNMP"/>
    <property type="match status" value="1"/>
</dbReference>
<dbReference type="EMBL" id="PJNH01000002">
    <property type="protein sequence ID" value="PKR77924.1"/>
    <property type="molecule type" value="Genomic_DNA"/>
</dbReference>
<keyword evidence="8" id="KW-1185">Reference proteome</keyword>
<dbReference type="GO" id="GO:0003700">
    <property type="term" value="F:DNA-binding transcription factor activity"/>
    <property type="evidence" value="ECO:0007669"/>
    <property type="project" value="TreeGrafter"/>
</dbReference>
<comment type="caution">
    <text evidence="7">The sequence shown here is derived from an EMBL/GenBank/DDBJ whole genome shotgun (WGS) entry which is preliminary data.</text>
</comment>
<proteinExistence type="predicted"/>
<reference evidence="7 8" key="1">
    <citation type="submission" date="2017-06" db="EMBL/GenBank/DDBJ databases">
        <title>the draft geome sequence of Illustriluteabacillus marina B3227.</title>
        <authorList>
            <person name="He R.-H."/>
            <person name="Du Z.-J."/>
        </authorList>
    </citation>
    <scope>NUCLEOTIDE SEQUENCE [LARGE SCALE GENOMIC DNA]</scope>
    <source>
        <strain evidence="7 8">B3227</strain>
    </source>
</reference>
<keyword evidence="3" id="KW-0010">Activator</keyword>
<dbReference type="SUPFAM" id="SSF51206">
    <property type="entry name" value="cAMP-binding domain-like"/>
    <property type="match status" value="1"/>
</dbReference>
<evidence type="ECO:0000256" key="4">
    <source>
        <dbReference type="ARBA" id="ARBA00023163"/>
    </source>
</evidence>
<dbReference type="PROSITE" id="PS50042">
    <property type="entry name" value="CNMP_BINDING_3"/>
    <property type="match status" value="1"/>
</dbReference>
<dbReference type="CDD" id="cd00038">
    <property type="entry name" value="CAP_ED"/>
    <property type="match status" value="1"/>
</dbReference>
<keyword evidence="4" id="KW-0804">Transcription</keyword>
<evidence type="ECO:0000313" key="7">
    <source>
        <dbReference type="EMBL" id="PKR77924.1"/>
    </source>
</evidence>
<evidence type="ECO:0000313" key="8">
    <source>
        <dbReference type="Proteomes" id="UP000243524"/>
    </source>
</evidence>
<dbReference type="GO" id="GO:0003677">
    <property type="term" value="F:DNA binding"/>
    <property type="evidence" value="ECO:0007669"/>
    <property type="project" value="UniProtKB-KW"/>
</dbReference>
<dbReference type="Pfam" id="PF00027">
    <property type="entry name" value="cNMP_binding"/>
    <property type="match status" value="1"/>
</dbReference>
<dbReference type="SUPFAM" id="SSF46785">
    <property type="entry name" value="Winged helix' DNA-binding domain"/>
    <property type="match status" value="1"/>
</dbReference>
<dbReference type="PANTHER" id="PTHR24567:SF26">
    <property type="entry name" value="REGULATORY PROTEIN YEIL"/>
    <property type="match status" value="1"/>
</dbReference>
<dbReference type="Gene3D" id="2.60.120.10">
    <property type="entry name" value="Jelly Rolls"/>
    <property type="match status" value="1"/>
</dbReference>
<dbReference type="InterPro" id="IPR000595">
    <property type="entry name" value="cNMP-bd_dom"/>
</dbReference>
<dbReference type="Proteomes" id="UP000243524">
    <property type="component" value="Unassembled WGS sequence"/>
</dbReference>
<dbReference type="InterPro" id="IPR012318">
    <property type="entry name" value="HTH_CRP"/>
</dbReference>
<keyword evidence="1" id="KW-0805">Transcription regulation</keyword>
<dbReference type="GO" id="GO:0005829">
    <property type="term" value="C:cytosol"/>
    <property type="evidence" value="ECO:0007669"/>
    <property type="project" value="TreeGrafter"/>
</dbReference>
<evidence type="ECO:0000259" key="5">
    <source>
        <dbReference type="PROSITE" id="PS50042"/>
    </source>
</evidence>
<protein>
    <recommendedName>
        <fullName evidence="9">Crp/Fnr family transcriptional regulator</fullName>
    </recommendedName>
</protein>
<dbReference type="PANTHER" id="PTHR24567">
    <property type="entry name" value="CRP FAMILY TRANSCRIPTIONAL REGULATORY PROTEIN"/>
    <property type="match status" value="1"/>
</dbReference>
<feature type="domain" description="Cyclic nucleotide-binding" evidence="5">
    <location>
        <begin position="19"/>
        <end position="139"/>
    </location>
</feature>
<gene>
    <name evidence="7" type="ORF">CEY16_08345</name>
</gene>
<dbReference type="Pfam" id="PF13545">
    <property type="entry name" value="HTH_Crp_2"/>
    <property type="match status" value="1"/>
</dbReference>
<organism evidence="7 8">
    <name type="scientific">Halalkalibacillus sediminis</name>
    <dbReference type="NCBI Taxonomy" id="2018042"/>
    <lineage>
        <taxon>Bacteria</taxon>
        <taxon>Bacillati</taxon>
        <taxon>Bacillota</taxon>
        <taxon>Bacilli</taxon>
        <taxon>Bacillales</taxon>
        <taxon>Bacillaceae</taxon>
        <taxon>Halalkalibacillus</taxon>
    </lineage>
</organism>
<evidence type="ECO:0000259" key="6">
    <source>
        <dbReference type="PROSITE" id="PS51063"/>
    </source>
</evidence>
<dbReference type="PRINTS" id="PR00034">
    <property type="entry name" value="HTHCRP"/>
</dbReference>